<dbReference type="EMBL" id="OX596092">
    <property type="protein sequence ID" value="CAN0563485.1"/>
    <property type="molecule type" value="Genomic_DNA"/>
</dbReference>
<sequence>MPAVLLKAQSLSPVRLFATPWTVAHQPPLSTGFSSPPTAVSLFCDTPSVTRFPGRASPHCLKRVAQRLVLRSPRSGRLTMFHVLPVLLSPYKPLKGECRNLDRWAVRCFPRSCLCWEAVPGGLCA</sequence>
<reference evidence="1" key="2">
    <citation type="submission" date="2025-03" db="EMBL/GenBank/DDBJ databases">
        <authorList>
            <consortium name="ELIXIR-Norway"/>
            <consortium name="Elixir Norway"/>
        </authorList>
    </citation>
    <scope>NUCLEOTIDE SEQUENCE</scope>
</reference>
<organism evidence="1 2">
    <name type="scientific">Rangifer tarandus platyrhynchus</name>
    <name type="common">Svalbard reindeer</name>
    <dbReference type="NCBI Taxonomy" id="3082113"/>
    <lineage>
        <taxon>Eukaryota</taxon>
        <taxon>Metazoa</taxon>
        <taxon>Chordata</taxon>
        <taxon>Craniata</taxon>
        <taxon>Vertebrata</taxon>
        <taxon>Euteleostomi</taxon>
        <taxon>Mammalia</taxon>
        <taxon>Eutheria</taxon>
        <taxon>Laurasiatheria</taxon>
        <taxon>Artiodactyla</taxon>
        <taxon>Ruminantia</taxon>
        <taxon>Pecora</taxon>
        <taxon>Cervidae</taxon>
        <taxon>Odocoileinae</taxon>
        <taxon>Rangifer</taxon>
    </lineage>
</organism>
<proteinExistence type="predicted"/>
<evidence type="ECO:0000313" key="2">
    <source>
        <dbReference type="Proteomes" id="UP001162501"/>
    </source>
</evidence>
<accession>A0AC60A6J8</accession>
<protein>
    <submittedName>
        <fullName evidence="1">Uncharacterized protein</fullName>
    </submittedName>
</protein>
<gene>
    <name evidence="1" type="ORF">MRATA1EN22A_LOCUS27529</name>
</gene>
<reference evidence="1" key="1">
    <citation type="submission" date="2023-05" db="EMBL/GenBank/DDBJ databases">
        <authorList>
            <consortium name="ELIXIR-Norway"/>
        </authorList>
    </citation>
    <scope>NUCLEOTIDE SEQUENCE</scope>
</reference>
<evidence type="ECO:0000313" key="1">
    <source>
        <dbReference type="EMBL" id="CAN0563485.1"/>
    </source>
</evidence>
<dbReference type="Proteomes" id="UP001162501">
    <property type="component" value="Chromosome 8"/>
</dbReference>
<name>A0AC60A6J8_RANTA</name>